<evidence type="ECO:0000256" key="1">
    <source>
        <dbReference type="SAM" id="Phobius"/>
    </source>
</evidence>
<proteinExistence type="predicted"/>
<dbReference type="eggNOG" id="ENOG5032XJU">
    <property type="taxonomic scope" value="Bacteria"/>
</dbReference>
<feature type="transmembrane region" description="Helical" evidence="1">
    <location>
        <begin position="38"/>
        <end position="57"/>
    </location>
</feature>
<reference evidence="2 3" key="1">
    <citation type="journal article" date="2014" name="PLoS ONE">
        <title>The first complete genome sequence of the class fimbriimonadia in the phylum armatimonadetes.</title>
        <authorList>
            <person name="Hu Z.Y."/>
            <person name="Wang Y.Z."/>
            <person name="Im W.T."/>
            <person name="Wang S.Y."/>
            <person name="Zhao G.P."/>
            <person name="Zheng H.J."/>
            <person name="Quan Z.X."/>
        </authorList>
    </citation>
    <scope>NUCLEOTIDE SEQUENCE [LARGE SCALE GENOMIC DNA]</scope>
    <source>
        <strain evidence="2">Gsoil 348</strain>
    </source>
</reference>
<dbReference type="Proteomes" id="UP000027982">
    <property type="component" value="Chromosome"/>
</dbReference>
<organism evidence="2 3">
    <name type="scientific">Fimbriimonas ginsengisoli Gsoil 348</name>
    <dbReference type="NCBI Taxonomy" id="661478"/>
    <lineage>
        <taxon>Bacteria</taxon>
        <taxon>Bacillati</taxon>
        <taxon>Armatimonadota</taxon>
        <taxon>Fimbriimonadia</taxon>
        <taxon>Fimbriimonadales</taxon>
        <taxon>Fimbriimonadaceae</taxon>
        <taxon>Fimbriimonas</taxon>
    </lineage>
</organism>
<gene>
    <name evidence="2" type="ORF">OP10G_3369</name>
</gene>
<evidence type="ECO:0000313" key="3">
    <source>
        <dbReference type="Proteomes" id="UP000027982"/>
    </source>
</evidence>
<evidence type="ECO:0000313" key="2">
    <source>
        <dbReference type="EMBL" id="AIE86737.1"/>
    </source>
</evidence>
<dbReference type="KEGG" id="fgi:OP10G_3369"/>
<keyword evidence="1" id="KW-0472">Membrane</keyword>
<dbReference type="AlphaFoldDB" id="A0A068NTQ0"/>
<dbReference type="STRING" id="661478.OP10G_3369"/>
<keyword evidence="1" id="KW-0812">Transmembrane</keyword>
<dbReference type="RefSeq" id="WP_025229325.1">
    <property type="nucleotide sequence ID" value="NZ_CP007139.1"/>
</dbReference>
<dbReference type="OrthoDB" id="9811239at2"/>
<dbReference type="InterPro" id="IPR021218">
    <property type="entry name" value="DUF2784"/>
</dbReference>
<name>A0A068NTQ0_FIMGI</name>
<keyword evidence="3" id="KW-1185">Reference proteome</keyword>
<dbReference type="Pfam" id="PF10861">
    <property type="entry name" value="DUF2784"/>
    <property type="match status" value="1"/>
</dbReference>
<protein>
    <recommendedName>
        <fullName evidence="4">DUF2784 domain-containing protein</fullName>
    </recommendedName>
</protein>
<dbReference type="HOGENOM" id="CLU_140372_0_0_0"/>
<feature type="transmembrane region" description="Helical" evidence="1">
    <location>
        <begin position="6"/>
        <end position="26"/>
    </location>
</feature>
<feature type="transmembrane region" description="Helical" evidence="1">
    <location>
        <begin position="99"/>
        <end position="120"/>
    </location>
</feature>
<dbReference type="EMBL" id="CP007139">
    <property type="protein sequence ID" value="AIE86737.1"/>
    <property type="molecule type" value="Genomic_DNA"/>
</dbReference>
<keyword evidence="1" id="KW-1133">Transmembrane helix</keyword>
<accession>A0A068NTQ0</accession>
<evidence type="ECO:0008006" key="4">
    <source>
        <dbReference type="Google" id="ProtNLM"/>
    </source>
</evidence>
<sequence>MPTYLLQVLNITFLVFHTGLVLFNCIGWAWRRTRQWHLLTLALTAISWLVMGIWHGIGYCICTDWHWQVRRALGYHDPDTTYIQFLVRSLTGWSPSEGLAKAVAGWVFGIAVVLSVSLNIRDMRERKSSLAAS</sequence>